<protein>
    <recommendedName>
        <fullName evidence="4">MucBP domain-containing protein</fullName>
    </recommendedName>
</protein>
<feature type="compositionally biased region" description="Polar residues" evidence="2">
    <location>
        <begin position="33"/>
        <end position="43"/>
    </location>
</feature>
<reference evidence="5 6" key="1">
    <citation type="submission" date="2017-05" db="EMBL/GenBank/DDBJ databases">
        <title>Vagococcus spp. assemblies.</title>
        <authorList>
            <person name="Gulvik C.A."/>
        </authorList>
    </citation>
    <scope>NUCLEOTIDE SEQUENCE [LARGE SCALE GENOMIC DNA]</scope>
    <source>
        <strain evidence="5 6">NCFB 2777</strain>
    </source>
</reference>
<sequence length="905" mass="99714">MKVKWQQLLTTSLILSCFTSSALMPTKASAQETLTVSSSGENISSTEATETTGESSENSGTEDSKLMTTPIKIANQFSAGISPNAKFTGTVGSHPILETFGDVEGEGVLANAKRDVGQYKVLPFESGSTPGRQMAMKLGNFQFNRKANYPNDGVSVSSLVYEKAINYDRDRELPWRSVFMDTASVGVLSNNGTSFLDINASSVKEGVTRSRELPGKDSRRAEENQRTKGMLVGQAGSEGASTMSKLNSIHYKWSFKPENSSGGGLASGNTAGDAVVLMKMYHSPDPKVPYSVAYGAHVFKSKNQSSSGPVDLLGYVRIIQQPVNDEGRVRITYSYVNLTNDSARAYSAFYMNYTSMLDDTRSKGDNVGEYFSRNIVGTEGVGYAYVIYRDDYPILPDGREVNPPTGRYVKKAYGNSSFNLGITPSDPGKNKPFANKNLGYVGKKQETSFGEVASWDLDVQGFNMFTLKVHHVYKDTGRPFKPTETSSWLYGDEYKTQPKIDSIYRAAKPYPENQNGKFVNKNIEVTYEYELIPTHGDVLTHYKDINGNEISSSSKHTGKIGGANYLAKPKAIDGYVYVKTAGTEDVNVDVKIEEETQEVTFTYMKTEDIFTLKQEVVNSSDESINEGQARQGEPISYRGTLNTAKEIKDRGYAYQSADFNLDVDQNLENIESIELKDSEGNIVGSGNYDSENNQLTAELTNQQLLTEKDIVLTYDATVKMSAKVSDEIKQKTKADVVITFSEITSKVIKEVSNEVTTTIESGQLELISAPLEVNFGQIDVIDFQNKIGTDKTNVSQPLSVVDKRVTPQKWEVVAEVIKDMTNGDHELTGALKYRYKNRDLTLGSNVKIIYENDGSAAGTEVNITDTWGTDSLENGLKLNVPPTEVPKTTGNYEGIIKWTLRETIE</sequence>
<feature type="region of interest" description="Disordered" evidence="2">
    <location>
        <begin position="206"/>
        <end position="227"/>
    </location>
</feature>
<dbReference type="InterPro" id="IPR009459">
    <property type="entry name" value="MucBP_dom"/>
</dbReference>
<proteinExistence type="predicted"/>
<feature type="domain" description="MucBP" evidence="4">
    <location>
        <begin position="538"/>
        <end position="603"/>
    </location>
</feature>
<evidence type="ECO:0000313" key="6">
    <source>
        <dbReference type="Proteomes" id="UP000287239"/>
    </source>
</evidence>
<evidence type="ECO:0000256" key="2">
    <source>
        <dbReference type="SAM" id="MobiDB-lite"/>
    </source>
</evidence>
<organism evidence="5 6">
    <name type="scientific">Vagococcus salmoninarum</name>
    <dbReference type="NCBI Taxonomy" id="2739"/>
    <lineage>
        <taxon>Bacteria</taxon>
        <taxon>Bacillati</taxon>
        <taxon>Bacillota</taxon>
        <taxon>Bacilli</taxon>
        <taxon>Lactobacillales</taxon>
        <taxon>Enterococcaceae</taxon>
        <taxon>Vagococcus</taxon>
    </lineage>
</organism>
<dbReference type="Proteomes" id="UP000287239">
    <property type="component" value="Unassembled WGS sequence"/>
</dbReference>
<dbReference type="Gene3D" id="3.10.20.320">
    <property type="entry name" value="Putative peptidoglycan bound protein (lpxtg motif)"/>
    <property type="match status" value="2"/>
</dbReference>
<evidence type="ECO:0000259" key="4">
    <source>
        <dbReference type="Pfam" id="PF06458"/>
    </source>
</evidence>
<dbReference type="RefSeq" id="WP_126782415.1">
    <property type="nucleotide sequence ID" value="NZ_JBQDMR010000072.1"/>
</dbReference>
<feature type="domain" description="MucBP" evidence="4">
    <location>
        <begin position="468"/>
        <end position="530"/>
    </location>
</feature>
<gene>
    <name evidence="5" type="ORF">CBF35_14505</name>
</gene>
<feature type="signal peptide" evidence="3">
    <location>
        <begin position="1"/>
        <end position="30"/>
    </location>
</feature>
<feature type="compositionally biased region" description="Low complexity" evidence="2">
    <location>
        <begin position="44"/>
        <end position="61"/>
    </location>
</feature>
<dbReference type="OrthoDB" id="2193590at2"/>
<dbReference type="EMBL" id="NGJU01000031">
    <property type="protein sequence ID" value="RST91334.1"/>
    <property type="molecule type" value="Genomic_DNA"/>
</dbReference>
<keyword evidence="3" id="KW-0732">Signal</keyword>
<keyword evidence="6" id="KW-1185">Reference proteome</keyword>
<dbReference type="AlphaFoldDB" id="A0A429ZCC8"/>
<evidence type="ECO:0000313" key="5">
    <source>
        <dbReference type="EMBL" id="RST91334.1"/>
    </source>
</evidence>
<evidence type="ECO:0000256" key="3">
    <source>
        <dbReference type="SAM" id="SignalP"/>
    </source>
</evidence>
<evidence type="ECO:0000256" key="1">
    <source>
        <dbReference type="ARBA" id="ARBA00022737"/>
    </source>
</evidence>
<name>A0A429ZCC8_9ENTE</name>
<comment type="caution">
    <text evidence="5">The sequence shown here is derived from an EMBL/GenBank/DDBJ whole genome shotgun (WGS) entry which is preliminary data.</text>
</comment>
<dbReference type="GeneID" id="98569557"/>
<keyword evidence="1" id="KW-0677">Repeat</keyword>
<accession>A0A429ZCC8</accession>
<dbReference type="PROSITE" id="PS51257">
    <property type="entry name" value="PROKAR_LIPOPROTEIN"/>
    <property type="match status" value="1"/>
</dbReference>
<feature type="compositionally biased region" description="Basic and acidic residues" evidence="2">
    <location>
        <begin position="206"/>
        <end position="226"/>
    </location>
</feature>
<feature type="region of interest" description="Disordered" evidence="2">
    <location>
        <begin position="33"/>
        <end position="64"/>
    </location>
</feature>
<dbReference type="Pfam" id="PF06458">
    <property type="entry name" value="MucBP"/>
    <property type="match status" value="2"/>
</dbReference>
<feature type="chain" id="PRO_5019435617" description="MucBP domain-containing protein" evidence="3">
    <location>
        <begin position="31"/>
        <end position="905"/>
    </location>
</feature>